<feature type="region of interest" description="Disordered" evidence="1">
    <location>
        <begin position="382"/>
        <end position="409"/>
    </location>
</feature>
<comment type="caution">
    <text evidence="2">The sequence shown here is derived from an EMBL/GenBank/DDBJ whole genome shotgun (WGS) entry which is preliminary data.</text>
</comment>
<accession>A0A5B1CKA6</accession>
<name>A0A5B1CKA6_9BACT</name>
<dbReference type="SUPFAM" id="SSF53335">
    <property type="entry name" value="S-adenosyl-L-methionine-dependent methyltransferases"/>
    <property type="match status" value="1"/>
</dbReference>
<sequence length="506" mass="57082">MAKVRNLATSSHVLFVNSQGVKAQGSLVRLTRQMVVFEVYNPYSIVQLSEVLSELRIQQGDRQTYKGRAVITNLVNTGLMLIVSASLVDPWSDLKDLKPGPVLRSYVNGFVVDWEMATSRLKQPYQLAVTNLRNYLQELSRWLEHWESEAGVHDPSTESPLVEDFVNDVDRETEPRLTTLYGEFEEASHGIERKVVPYHRSFAQRELHPLMMSSPFMNRAFNKPLGYAGDFEMVRMMLSPPYEGGNTFSKLLNASALRHEAPAAHRNRIDLLEKSLSQETQRVLSNRSADNKDDQATGSADALDDRGRRIQVMNLGCGPAVEIKQFAKSEPASSQVDFDLIDFNPQTLQHVHDFLIPEVQAVRPDTVIKTEQRSVHELIQMSVEGNGKQSSSESSPESSSGESPEDDQPKYDMVYCAGLFDYFRDTTCGFLIELFYSWTKPGGLVLVTNVTPNHSSRAIMGMILDWNLELRDESTMRSLAPDLGQQKTYIDKTGVNVFLEIRKPAR</sequence>
<dbReference type="Proteomes" id="UP000322699">
    <property type="component" value="Unassembled WGS sequence"/>
</dbReference>
<reference evidence="2 3" key="1">
    <citation type="submission" date="2019-08" db="EMBL/GenBank/DDBJ databases">
        <title>Deep-cultivation of Planctomycetes and their phenomic and genomic characterization uncovers novel biology.</title>
        <authorList>
            <person name="Wiegand S."/>
            <person name="Jogler M."/>
            <person name="Boedeker C."/>
            <person name="Pinto D."/>
            <person name="Vollmers J."/>
            <person name="Rivas-Marin E."/>
            <person name="Kohn T."/>
            <person name="Peeters S.H."/>
            <person name="Heuer A."/>
            <person name="Rast P."/>
            <person name="Oberbeckmann S."/>
            <person name="Bunk B."/>
            <person name="Jeske O."/>
            <person name="Meyerdierks A."/>
            <person name="Storesund J.E."/>
            <person name="Kallscheuer N."/>
            <person name="Luecker S."/>
            <person name="Lage O.M."/>
            <person name="Pohl T."/>
            <person name="Merkel B.J."/>
            <person name="Hornburger P."/>
            <person name="Mueller R.-W."/>
            <person name="Bruemmer F."/>
            <person name="Labrenz M."/>
            <person name="Spormann A.M."/>
            <person name="Op Den Camp H."/>
            <person name="Overmann J."/>
            <person name="Amann R."/>
            <person name="Jetten M.S.M."/>
            <person name="Mascher T."/>
            <person name="Medema M.H."/>
            <person name="Devos D.P."/>
            <person name="Kaster A.-K."/>
            <person name="Ovreas L."/>
            <person name="Rohde M."/>
            <person name="Galperin M.Y."/>
            <person name="Jogler C."/>
        </authorList>
    </citation>
    <scope>NUCLEOTIDE SEQUENCE [LARGE SCALE GENOMIC DNA]</scope>
    <source>
        <strain evidence="2 3">LF1</strain>
    </source>
</reference>
<keyword evidence="3" id="KW-1185">Reference proteome</keyword>
<evidence type="ECO:0000313" key="3">
    <source>
        <dbReference type="Proteomes" id="UP000322699"/>
    </source>
</evidence>
<dbReference type="OrthoDB" id="9811915at2"/>
<dbReference type="InterPro" id="IPR029063">
    <property type="entry name" value="SAM-dependent_MTases_sf"/>
</dbReference>
<dbReference type="EMBL" id="VRLW01000001">
    <property type="protein sequence ID" value="KAA1260742.1"/>
    <property type="molecule type" value="Genomic_DNA"/>
</dbReference>
<gene>
    <name evidence="2" type="ORF">LF1_32830</name>
</gene>
<evidence type="ECO:0008006" key="4">
    <source>
        <dbReference type="Google" id="ProtNLM"/>
    </source>
</evidence>
<proteinExistence type="predicted"/>
<protein>
    <recommendedName>
        <fullName evidence="4">Methyltransferase domain protein</fullName>
    </recommendedName>
</protein>
<feature type="compositionally biased region" description="Low complexity" evidence="1">
    <location>
        <begin position="390"/>
        <end position="402"/>
    </location>
</feature>
<evidence type="ECO:0000256" key="1">
    <source>
        <dbReference type="SAM" id="MobiDB-lite"/>
    </source>
</evidence>
<organism evidence="2 3">
    <name type="scientific">Rubripirellula obstinata</name>
    <dbReference type="NCBI Taxonomy" id="406547"/>
    <lineage>
        <taxon>Bacteria</taxon>
        <taxon>Pseudomonadati</taxon>
        <taxon>Planctomycetota</taxon>
        <taxon>Planctomycetia</taxon>
        <taxon>Pirellulales</taxon>
        <taxon>Pirellulaceae</taxon>
        <taxon>Rubripirellula</taxon>
    </lineage>
</organism>
<dbReference type="AlphaFoldDB" id="A0A5B1CKA6"/>
<evidence type="ECO:0000313" key="2">
    <source>
        <dbReference type="EMBL" id="KAA1260742.1"/>
    </source>
</evidence>
<dbReference type="RefSeq" id="WP_149752837.1">
    <property type="nucleotide sequence ID" value="NZ_LWSK01000173.1"/>
</dbReference>
<feature type="region of interest" description="Disordered" evidence="1">
    <location>
        <begin position="280"/>
        <end position="305"/>
    </location>
</feature>
<dbReference type="Gene3D" id="3.40.50.150">
    <property type="entry name" value="Vaccinia Virus protein VP39"/>
    <property type="match status" value="1"/>
</dbReference>